<feature type="domain" description="Glycosyl transferase family 1" evidence="3">
    <location>
        <begin position="242"/>
        <end position="378"/>
    </location>
</feature>
<reference evidence="4 5" key="1">
    <citation type="submission" date="2022-03" db="EMBL/GenBank/DDBJ databases">
        <authorList>
            <person name="He Y."/>
        </authorList>
    </citation>
    <scope>NUCLEOTIDE SEQUENCE [LARGE SCALE GENOMIC DNA]</scope>
    <source>
        <strain evidence="4 5">TK19116</strain>
    </source>
</reference>
<evidence type="ECO:0000313" key="4">
    <source>
        <dbReference type="EMBL" id="MCQ0971747.1"/>
    </source>
</evidence>
<dbReference type="EMBL" id="JAKZEU010000005">
    <property type="protein sequence ID" value="MCQ0971747.1"/>
    <property type="molecule type" value="Genomic_DNA"/>
</dbReference>
<dbReference type="Gene3D" id="3.40.50.2000">
    <property type="entry name" value="Glycogen Phosphorylase B"/>
    <property type="match status" value="2"/>
</dbReference>
<dbReference type="CDD" id="cd03801">
    <property type="entry name" value="GT4_PimA-like"/>
    <property type="match status" value="1"/>
</dbReference>
<accession>A0ABT1MTY2</accession>
<dbReference type="SUPFAM" id="SSF53756">
    <property type="entry name" value="UDP-Glycosyltransferase/glycogen phosphorylase"/>
    <property type="match status" value="1"/>
</dbReference>
<name>A0ABT1MTY2_9RHOB</name>
<evidence type="ECO:0000259" key="3">
    <source>
        <dbReference type="Pfam" id="PF00534"/>
    </source>
</evidence>
<sequence>MTKPLRALVIAEAANPDWVSVPLVGWSIAHALRDVAQVHLVTQIRNRDAILGAGLVEGQDFTAIDSEKLAAPMWRLADRLRMGKGVGWTMTTAIASLSYGYFERLIWREFGPAIRRGDYDIVHRVTPLTPTANSALATKCAAAGVPFVLGPLNGGVPWPKGFDSERRREKEWLSYIRGVYKLRPGRTAMLKAASAILCGSRHTQSEIPARFQSKTVWLPENAIDPNRFNLTADQPGTLPLRACFIGRLVPYKGADMAIAAAADLLRDGRLQLDIIGDGPQRAELDQLVAREGLGDAVRFHGWRDHREVQQVAANCHLLTFPSVREFGGGVVLEAMALGVVPVIVDYAGPGELVDETTGFKVPIGSREAIVAGLRETLTAIAADPARLPAMAQAAQQRVMRDFTWAAKAGQIEQVWQAVVTGASPLPQVLPVVPPAA</sequence>
<dbReference type="PANTHER" id="PTHR12526:SF510">
    <property type="entry name" value="D-INOSITOL 3-PHOSPHATE GLYCOSYLTRANSFERASE"/>
    <property type="match status" value="1"/>
</dbReference>
<keyword evidence="1" id="KW-0328">Glycosyltransferase</keyword>
<dbReference type="PANTHER" id="PTHR12526">
    <property type="entry name" value="GLYCOSYLTRANSFERASE"/>
    <property type="match status" value="1"/>
</dbReference>
<dbReference type="RefSeq" id="WP_255330747.1">
    <property type="nucleotide sequence ID" value="NZ_JAKZEU010000005.1"/>
</dbReference>
<protein>
    <submittedName>
        <fullName evidence="4">Glycosyltransferase family 4 protein</fullName>
    </submittedName>
</protein>
<dbReference type="Pfam" id="PF00534">
    <property type="entry name" value="Glycos_transf_1"/>
    <property type="match status" value="1"/>
</dbReference>
<dbReference type="Proteomes" id="UP001203945">
    <property type="component" value="Unassembled WGS sequence"/>
</dbReference>
<evidence type="ECO:0000313" key="5">
    <source>
        <dbReference type="Proteomes" id="UP001203945"/>
    </source>
</evidence>
<dbReference type="InterPro" id="IPR001296">
    <property type="entry name" value="Glyco_trans_1"/>
</dbReference>
<organism evidence="4 5">
    <name type="scientific">Paracoccus albicereus</name>
    <dbReference type="NCBI Taxonomy" id="2922394"/>
    <lineage>
        <taxon>Bacteria</taxon>
        <taxon>Pseudomonadati</taxon>
        <taxon>Pseudomonadota</taxon>
        <taxon>Alphaproteobacteria</taxon>
        <taxon>Rhodobacterales</taxon>
        <taxon>Paracoccaceae</taxon>
        <taxon>Paracoccus</taxon>
    </lineage>
</organism>
<evidence type="ECO:0000256" key="2">
    <source>
        <dbReference type="ARBA" id="ARBA00022679"/>
    </source>
</evidence>
<evidence type="ECO:0000256" key="1">
    <source>
        <dbReference type="ARBA" id="ARBA00022676"/>
    </source>
</evidence>
<proteinExistence type="predicted"/>
<keyword evidence="5" id="KW-1185">Reference proteome</keyword>
<keyword evidence="2" id="KW-0808">Transferase</keyword>
<gene>
    <name evidence="4" type="ORF">MLD63_15085</name>
</gene>
<comment type="caution">
    <text evidence="4">The sequence shown here is derived from an EMBL/GenBank/DDBJ whole genome shotgun (WGS) entry which is preliminary data.</text>
</comment>